<dbReference type="InterPro" id="IPR051398">
    <property type="entry name" value="Polysacch_Deacetylase"/>
</dbReference>
<evidence type="ECO:0000256" key="3">
    <source>
        <dbReference type="SAM" id="MobiDB-lite"/>
    </source>
</evidence>
<evidence type="ECO:0000259" key="4">
    <source>
        <dbReference type="Pfam" id="PF01522"/>
    </source>
</evidence>
<reference evidence="5 6" key="1">
    <citation type="submission" date="2018-03" db="EMBL/GenBank/DDBJ databases">
        <title>Actinopolyspora mortivallis from Sahara, screening for active biomolecules.</title>
        <authorList>
            <person name="Selama O."/>
            <person name="Wellington E.M.H."/>
            <person name="Hacene H."/>
        </authorList>
    </citation>
    <scope>NUCLEOTIDE SEQUENCE [LARGE SCALE GENOMIC DNA]</scope>
    <source>
        <strain evidence="5 6">M5A</strain>
    </source>
</reference>
<keyword evidence="5" id="KW-0378">Hydrolase</keyword>
<feature type="region of interest" description="Disordered" evidence="3">
    <location>
        <begin position="208"/>
        <end position="231"/>
    </location>
</feature>
<evidence type="ECO:0000313" key="5">
    <source>
        <dbReference type="EMBL" id="PRW65198.1"/>
    </source>
</evidence>
<dbReference type="EMBL" id="PVSR01000001">
    <property type="protein sequence ID" value="PRW65198.1"/>
    <property type="molecule type" value="Genomic_DNA"/>
</dbReference>
<proteinExistence type="predicted"/>
<keyword evidence="2" id="KW-0732">Signal</keyword>
<keyword evidence="5" id="KW-0326">Glycosidase</keyword>
<comment type="subcellular location">
    <subcellularLocation>
        <location evidence="1">Secreted</location>
    </subcellularLocation>
</comment>
<dbReference type="InterPro" id="IPR011330">
    <property type="entry name" value="Glyco_hydro/deAcase_b/a-brl"/>
</dbReference>
<dbReference type="SUPFAM" id="SSF88713">
    <property type="entry name" value="Glycoside hydrolase/deacetylase"/>
    <property type="match status" value="1"/>
</dbReference>
<organism evidence="5 6">
    <name type="scientific">Actinopolyspora mortivallis</name>
    <dbReference type="NCBI Taxonomy" id="33906"/>
    <lineage>
        <taxon>Bacteria</taxon>
        <taxon>Bacillati</taxon>
        <taxon>Actinomycetota</taxon>
        <taxon>Actinomycetes</taxon>
        <taxon>Actinopolysporales</taxon>
        <taxon>Actinopolysporaceae</taxon>
        <taxon>Actinopolyspora</taxon>
    </lineage>
</organism>
<dbReference type="Gene3D" id="3.20.20.370">
    <property type="entry name" value="Glycoside hydrolase/deacetylase"/>
    <property type="match status" value="1"/>
</dbReference>
<dbReference type="GO" id="GO:0016798">
    <property type="term" value="F:hydrolase activity, acting on glycosyl bonds"/>
    <property type="evidence" value="ECO:0007669"/>
    <property type="project" value="UniProtKB-KW"/>
</dbReference>
<dbReference type="GO" id="GO:0016810">
    <property type="term" value="F:hydrolase activity, acting on carbon-nitrogen (but not peptide) bonds"/>
    <property type="evidence" value="ECO:0007669"/>
    <property type="project" value="InterPro"/>
</dbReference>
<dbReference type="AlphaFoldDB" id="A0A2T0H1E2"/>
<accession>A0A2T0H1E2</accession>
<evidence type="ECO:0000256" key="2">
    <source>
        <dbReference type="ARBA" id="ARBA00022729"/>
    </source>
</evidence>
<feature type="domain" description="NodB homology" evidence="4">
    <location>
        <begin position="48"/>
        <end position="176"/>
    </location>
</feature>
<keyword evidence="5" id="KW-0119">Carbohydrate metabolism</keyword>
<protein>
    <submittedName>
        <fullName evidence="5">Xylanase</fullName>
    </submittedName>
</protein>
<dbReference type="Pfam" id="PF01522">
    <property type="entry name" value="Polysacc_deac_1"/>
    <property type="match status" value="1"/>
</dbReference>
<dbReference type="PANTHER" id="PTHR34216">
    <property type="match status" value="1"/>
</dbReference>
<comment type="caution">
    <text evidence="5">The sequence shown here is derived from an EMBL/GenBank/DDBJ whole genome shotgun (WGS) entry which is preliminary data.</text>
</comment>
<sequence length="278" mass="30537">MYHRITPEPTSVYDRTPRQFRAELRRLAEEDYVPVTTAEYATGRMDVPAGKHPVVLTFDDAAESQFRLNEEGEPAEDTAVAILRDVAASHEDFRPVASFYITNPPFGGEHAERKLRWLHEHGFELGNHTLDHPTLSTVSASEVTHQIAGMRREILDAVPDAEVSTFALPRGVHPDSEQLARSGESRGTRYHHDAVLLVGARPAPSPHAAGFDPLNVPRIRSQGDSGSGAELGSTAWLDKLAAEPSRRYTSDGDPSVVSYPADSSVTPATESEREFNAY</sequence>
<dbReference type="STRING" id="1050202.GCA_000384035_01121"/>
<evidence type="ECO:0000256" key="1">
    <source>
        <dbReference type="ARBA" id="ARBA00004613"/>
    </source>
</evidence>
<dbReference type="GO" id="GO:0045493">
    <property type="term" value="P:xylan catabolic process"/>
    <property type="evidence" value="ECO:0007669"/>
    <property type="project" value="UniProtKB-KW"/>
</dbReference>
<dbReference type="InterPro" id="IPR002509">
    <property type="entry name" value="NODB_dom"/>
</dbReference>
<keyword evidence="5" id="KW-0858">Xylan degradation</keyword>
<evidence type="ECO:0000313" key="6">
    <source>
        <dbReference type="Proteomes" id="UP000239352"/>
    </source>
</evidence>
<name>A0A2T0H1E2_ACTMO</name>
<keyword evidence="6" id="KW-1185">Reference proteome</keyword>
<dbReference type="Proteomes" id="UP000239352">
    <property type="component" value="Unassembled WGS sequence"/>
</dbReference>
<gene>
    <name evidence="5" type="ORF">CEP50_01330</name>
</gene>
<dbReference type="InParanoid" id="A0A2T0H1E2"/>
<keyword evidence="5" id="KW-0624">Polysaccharide degradation</keyword>
<dbReference type="PANTHER" id="PTHR34216:SF3">
    <property type="entry name" value="POLY-BETA-1,6-N-ACETYL-D-GLUCOSAMINE N-DEACETYLASE"/>
    <property type="match status" value="1"/>
</dbReference>
<dbReference type="GO" id="GO:0005576">
    <property type="term" value="C:extracellular region"/>
    <property type="evidence" value="ECO:0007669"/>
    <property type="project" value="UniProtKB-SubCell"/>
</dbReference>
<feature type="region of interest" description="Disordered" evidence="3">
    <location>
        <begin position="244"/>
        <end position="278"/>
    </location>
</feature>